<dbReference type="Proteomes" id="UP000886611">
    <property type="component" value="Unassembled WGS sequence"/>
</dbReference>
<dbReference type="InterPro" id="IPR010622">
    <property type="entry name" value="FAST_Leu-rich"/>
</dbReference>
<dbReference type="GO" id="GO:0035770">
    <property type="term" value="C:ribonucleoprotein granule"/>
    <property type="evidence" value="ECO:0007669"/>
    <property type="project" value="TreeGrafter"/>
</dbReference>
<organism evidence="4 5">
    <name type="scientific">Polypterus senegalus</name>
    <name type="common">Senegal bichir</name>
    <dbReference type="NCBI Taxonomy" id="55291"/>
    <lineage>
        <taxon>Eukaryota</taxon>
        <taxon>Metazoa</taxon>
        <taxon>Chordata</taxon>
        <taxon>Craniata</taxon>
        <taxon>Vertebrata</taxon>
        <taxon>Euteleostomi</taxon>
        <taxon>Actinopterygii</taxon>
        <taxon>Polypteriformes</taxon>
        <taxon>Polypteridae</taxon>
        <taxon>Polypterus</taxon>
    </lineage>
</organism>
<comment type="caution">
    <text evidence="4">The sequence shown here is derived from an EMBL/GenBank/DDBJ whole genome shotgun (WGS) entry which is preliminary data.</text>
</comment>
<evidence type="ECO:0000313" key="4">
    <source>
        <dbReference type="EMBL" id="KAG2458874.1"/>
    </source>
</evidence>
<evidence type="ECO:0000256" key="1">
    <source>
        <dbReference type="ARBA" id="ARBA00004173"/>
    </source>
</evidence>
<evidence type="ECO:0000313" key="5">
    <source>
        <dbReference type="Proteomes" id="UP000886611"/>
    </source>
</evidence>
<evidence type="ECO:0000259" key="3">
    <source>
        <dbReference type="PROSITE" id="PS51286"/>
    </source>
</evidence>
<protein>
    <submittedName>
        <fullName evidence="4">FAKD1 protein</fullName>
    </submittedName>
</protein>
<dbReference type="PANTHER" id="PTHR21228:SF29">
    <property type="entry name" value="FAST KINASE DOMAIN-CONTAINING PROTEIN 1, MITOCHONDRIAL"/>
    <property type="match status" value="1"/>
</dbReference>
<dbReference type="Pfam" id="PF08368">
    <property type="entry name" value="FAST_2"/>
    <property type="match status" value="1"/>
</dbReference>
<feature type="domain" description="RAP" evidence="3">
    <location>
        <begin position="621"/>
        <end position="681"/>
    </location>
</feature>
<feature type="non-terminal residue" evidence="4">
    <location>
        <position position="689"/>
    </location>
</feature>
<dbReference type="GO" id="GO:0044528">
    <property type="term" value="P:regulation of mitochondrial mRNA stability"/>
    <property type="evidence" value="ECO:0007669"/>
    <property type="project" value="InterPro"/>
</dbReference>
<dbReference type="Pfam" id="PF06743">
    <property type="entry name" value="FAST_1"/>
    <property type="match status" value="1"/>
</dbReference>
<dbReference type="PANTHER" id="PTHR21228">
    <property type="entry name" value="FAST LEU-RICH DOMAIN-CONTAINING"/>
    <property type="match status" value="1"/>
</dbReference>
<dbReference type="InterPro" id="IPR050870">
    <property type="entry name" value="FAST_kinase"/>
</dbReference>
<dbReference type="GO" id="GO:0003723">
    <property type="term" value="F:RNA binding"/>
    <property type="evidence" value="ECO:0007669"/>
    <property type="project" value="TreeGrafter"/>
</dbReference>
<name>A0A8X7X081_POLSE</name>
<dbReference type="GO" id="GO:0000963">
    <property type="term" value="P:mitochondrial RNA processing"/>
    <property type="evidence" value="ECO:0007669"/>
    <property type="project" value="TreeGrafter"/>
</dbReference>
<evidence type="ECO:0000256" key="2">
    <source>
        <dbReference type="ARBA" id="ARBA00023128"/>
    </source>
</evidence>
<accession>A0A8X7X081</accession>
<dbReference type="SMART" id="SM00952">
    <property type="entry name" value="RAP"/>
    <property type="match status" value="1"/>
</dbReference>
<keyword evidence="2" id="KW-0496">Mitochondrion</keyword>
<reference evidence="4 5" key="1">
    <citation type="journal article" date="2021" name="Cell">
        <title>Tracing the genetic footprints of vertebrate landing in non-teleost ray-finned fishes.</title>
        <authorList>
            <person name="Bi X."/>
            <person name="Wang K."/>
            <person name="Yang L."/>
            <person name="Pan H."/>
            <person name="Jiang H."/>
            <person name="Wei Q."/>
            <person name="Fang M."/>
            <person name="Yu H."/>
            <person name="Zhu C."/>
            <person name="Cai Y."/>
            <person name="He Y."/>
            <person name="Gan X."/>
            <person name="Zeng H."/>
            <person name="Yu D."/>
            <person name="Zhu Y."/>
            <person name="Jiang H."/>
            <person name="Qiu Q."/>
            <person name="Yang H."/>
            <person name="Zhang Y.E."/>
            <person name="Wang W."/>
            <person name="Zhu M."/>
            <person name="He S."/>
            <person name="Zhang G."/>
        </authorList>
    </citation>
    <scope>NUCLEOTIDE SEQUENCE [LARGE SCALE GENOMIC DNA]</scope>
    <source>
        <strain evidence="4">Bchr_013</strain>
    </source>
</reference>
<keyword evidence="5" id="KW-1185">Reference proteome</keyword>
<gene>
    <name evidence="4" type="primary">Fastkd1</name>
    <name evidence="4" type="ORF">GTO96_0019901</name>
</gene>
<dbReference type="InterPro" id="IPR013584">
    <property type="entry name" value="RAP"/>
</dbReference>
<dbReference type="PROSITE" id="PS51286">
    <property type="entry name" value="RAP"/>
    <property type="match status" value="1"/>
</dbReference>
<dbReference type="Pfam" id="PF08373">
    <property type="entry name" value="RAP"/>
    <property type="match status" value="1"/>
</dbReference>
<dbReference type="GO" id="GO:0005759">
    <property type="term" value="C:mitochondrial matrix"/>
    <property type="evidence" value="ECO:0007669"/>
    <property type="project" value="TreeGrafter"/>
</dbReference>
<sequence length="689" mass="78886">MLRLRSLCCLSQRLLQVRAVSSDQVLHQLTICSSEEQVLDIVGKNRAKLSVKHVSYAIGLLWKLQTEKPEFMRSSELIRRHSQFLTLCILAENKIEQMDDDILVDTLYNSLRVLSSLMICTSSLTSSKLRDKLIEKATILLDTMHPTRFHDARRVVQFLRNIKHGYRPLLEKSNKIFLNNVKEMNVENINMILGLYQSLQFNNFDFRLASKQRLLELMDSCTEPVSFSRLLTALGPMAGQETRERLENAALILVDEAGPHQALATVETLVEMECRNPLLINKQVTPIFKIASVLHKHLDVYKPTDVARITQALLLLHCQNPELFTKLKRTLLSYLKASFLPYEVTILTRVLSMFPSQRLDMEVISRVRAVMPQCTLSDLNSFSGAIAKWVRHDPSYQHATSSVYVNLLQSLNKTGMERLQKADNLDMLLDELKHSLGEWFEEILLQETMATLERLIDGVNCNNTSDLALFLTRTNQLCLPLLDKIANITVEHIDKVHYTATYATILPFAVLNYDPPQGAEFFDACIQHFRPHLGNGSIRPQQQHIHKMLGEILGGINKSKAGVITPYFYPIDFEFILDKKQEAIPYVDQSNMLPSELGKLLWGKEAELKDSIELPPGSQRVAVEFLDSKSFCKNSNHIKGETAMRKRHLEILGYRVVQIPHFEWNSMELSTSHAWKEYLRKKIFVESVS</sequence>
<dbReference type="AlphaFoldDB" id="A0A8X7X081"/>
<dbReference type="EMBL" id="JAATIS010005477">
    <property type="protein sequence ID" value="KAG2458874.1"/>
    <property type="molecule type" value="Genomic_DNA"/>
</dbReference>
<comment type="subcellular location">
    <subcellularLocation>
        <location evidence="1">Mitochondrion</location>
    </subcellularLocation>
</comment>
<dbReference type="InterPro" id="IPR013579">
    <property type="entry name" value="FAST_2"/>
</dbReference>
<proteinExistence type="predicted"/>
<feature type="non-terminal residue" evidence="4">
    <location>
        <position position="1"/>
    </location>
</feature>